<name>A0A7T6Z5B8_9BACI</name>
<keyword evidence="10" id="KW-1185">Reference proteome</keyword>
<keyword evidence="3" id="KW-0285">Flavoprotein</keyword>
<evidence type="ECO:0000256" key="1">
    <source>
        <dbReference type="ARBA" id="ARBA00001974"/>
    </source>
</evidence>
<evidence type="ECO:0000256" key="4">
    <source>
        <dbReference type="ARBA" id="ARBA00022827"/>
    </source>
</evidence>
<dbReference type="EMBL" id="CP054705">
    <property type="protein sequence ID" value="QQK77280.1"/>
    <property type="molecule type" value="Genomic_DNA"/>
</dbReference>
<dbReference type="Gene3D" id="3.50.50.60">
    <property type="entry name" value="FAD/NAD(P)-binding domain"/>
    <property type="match status" value="2"/>
</dbReference>
<feature type="region of interest" description="Disordered" evidence="6">
    <location>
        <begin position="156"/>
        <end position="175"/>
    </location>
</feature>
<dbReference type="SUPFAM" id="SSF54373">
    <property type="entry name" value="FAD-linked reductases, C-terminal domain"/>
    <property type="match status" value="1"/>
</dbReference>
<keyword evidence="5" id="KW-0560">Oxidoreductase</keyword>
<keyword evidence="4" id="KW-0274">FAD</keyword>
<evidence type="ECO:0000256" key="5">
    <source>
        <dbReference type="ARBA" id="ARBA00023002"/>
    </source>
</evidence>
<dbReference type="SUPFAM" id="SSF51905">
    <property type="entry name" value="FAD/NAD(P)-binding domain"/>
    <property type="match status" value="1"/>
</dbReference>
<dbReference type="RefSeq" id="WP_200124427.1">
    <property type="nucleotide sequence ID" value="NZ_CP054705.1"/>
</dbReference>
<dbReference type="Pfam" id="PF00732">
    <property type="entry name" value="GMC_oxred_N"/>
    <property type="match status" value="1"/>
</dbReference>
<dbReference type="InterPro" id="IPR051473">
    <property type="entry name" value="P2Ox-like"/>
</dbReference>
<dbReference type="AlphaFoldDB" id="A0A7T6Z5B8"/>
<proteinExistence type="inferred from homology"/>
<evidence type="ECO:0000256" key="3">
    <source>
        <dbReference type="ARBA" id="ARBA00022630"/>
    </source>
</evidence>
<protein>
    <submittedName>
        <fullName evidence="9">GMC family oxidoreductase</fullName>
    </submittedName>
</protein>
<dbReference type="KEGG" id="scia:HUG15_17995"/>
<gene>
    <name evidence="9" type="ORF">HUG15_17995</name>
</gene>
<evidence type="ECO:0000259" key="7">
    <source>
        <dbReference type="Pfam" id="PF00732"/>
    </source>
</evidence>
<dbReference type="PANTHER" id="PTHR42784">
    <property type="entry name" value="PYRANOSE 2-OXIDASE"/>
    <property type="match status" value="1"/>
</dbReference>
<dbReference type="InterPro" id="IPR000172">
    <property type="entry name" value="GMC_OxRdtase_N"/>
</dbReference>
<dbReference type="GO" id="GO:0016614">
    <property type="term" value="F:oxidoreductase activity, acting on CH-OH group of donors"/>
    <property type="evidence" value="ECO:0007669"/>
    <property type="project" value="InterPro"/>
</dbReference>
<dbReference type="PANTHER" id="PTHR42784:SF1">
    <property type="entry name" value="PYRANOSE 2-OXIDASE"/>
    <property type="match status" value="1"/>
</dbReference>
<comment type="similarity">
    <text evidence="2">Belongs to the GMC oxidoreductase family.</text>
</comment>
<dbReference type="InterPro" id="IPR007867">
    <property type="entry name" value="GMC_OxRtase_C"/>
</dbReference>
<organism evidence="9 10">
    <name type="scientific">Salicibibacter cibarius</name>
    <dbReference type="NCBI Taxonomy" id="2743000"/>
    <lineage>
        <taxon>Bacteria</taxon>
        <taxon>Bacillati</taxon>
        <taxon>Bacillota</taxon>
        <taxon>Bacilli</taxon>
        <taxon>Bacillales</taxon>
        <taxon>Bacillaceae</taxon>
        <taxon>Salicibibacter</taxon>
    </lineage>
</organism>
<feature type="domain" description="Glucose-methanol-choline oxidoreductase C-terminal" evidence="8">
    <location>
        <begin position="434"/>
        <end position="551"/>
    </location>
</feature>
<accession>A0A7T6Z5B8</accession>
<dbReference type="Proteomes" id="UP000595823">
    <property type="component" value="Chromosome"/>
</dbReference>
<reference evidence="9 10" key="1">
    <citation type="submission" date="2020-06" db="EMBL/GenBank/DDBJ databases">
        <title>Genomic analysis of Salicibibacter sp. NKC5-3.</title>
        <authorList>
            <person name="Oh Y.J."/>
        </authorList>
    </citation>
    <scope>NUCLEOTIDE SEQUENCE [LARGE SCALE GENOMIC DNA]</scope>
    <source>
        <strain evidence="9 10">NKC5-3</strain>
    </source>
</reference>
<evidence type="ECO:0000259" key="8">
    <source>
        <dbReference type="Pfam" id="PF05199"/>
    </source>
</evidence>
<evidence type="ECO:0000313" key="9">
    <source>
        <dbReference type="EMBL" id="QQK77280.1"/>
    </source>
</evidence>
<sequence length="580" mass="65629">MVEKMDKVDVVTVGVGWTGGIIAAELSKAGYKVVGLERGGERETEDYYDKHDHLNYAERHEVMHHLPDNTVTFRNNLDQTAAPVRETHDLQIGTDVGGGGLHWAAQTHRYFPYDFEIYSRTVERYGEEKIPEDMSLQDWGITYDELEPYYDKFEKTMGTSGEEDPLAAERSSPYPTPPLKKTKAMKLFQEATENLGYHPYVIPAGTISEQYENPDGQTLNACQYSGFCSRFACEWGARASPNITVIPTAQETDNFELRTRSNVTRVLYDGDRATSVIYEDTQTGEEFEQPADIVVLTSYTFNNVRLLLLSEIGEPYDPETGEGIIGKNFTDHHTSGQAIGFFEDRKFNRYISTGALGMTYEDFNADNFDHSDVDFIHGGHIEMRENGENPIQNNHVPNGTPLWGKEFKEKSLYYFYRSFALNIQMATMPFEDHYLDLDPNYKDEKGDPLLRLTWDYKDNELNMSKFLVEKSAETLREMGADIVDEDHLPEHFTPQFTFMHNAGGAIMGDDPETSAVNNYMQMWNMDNLFVCGASALPHFSATNPTLTVGALTYRAAEGIEEYLNNGGGQLVSSKKSNQKA</sequence>
<evidence type="ECO:0000256" key="6">
    <source>
        <dbReference type="SAM" id="MobiDB-lite"/>
    </source>
</evidence>
<dbReference type="GO" id="GO:0050660">
    <property type="term" value="F:flavin adenine dinucleotide binding"/>
    <property type="evidence" value="ECO:0007669"/>
    <property type="project" value="InterPro"/>
</dbReference>
<evidence type="ECO:0000313" key="10">
    <source>
        <dbReference type="Proteomes" id="UP000595823"/>
    </source>
</evidence>
<feature type="domain" description="Glucose-methanol-choline oxidoreductase N-terminal" evidence="7">
    <location>
        <begin position="141"/>
        <end position="333"/>
    </location>
</feature>
<comment type="cofactor">
    <cofactor evidence="1">
        <name>FAD</name>
        <dbReference type="ChEBI" id="CHEBI:57692"/>
    </cofactor>
</comment>
<evidence type="ECO:0000256" key="2">
    <source>
        <dbReference type="ARBA" id="ARBA00010790"/>
    </source>
</evidence>
<dbReference type="Pfam" id="PF05199">
    <property type="entry name" value="GMC_oxred_C"/>
    <property type="match status" value="1"/>
</dbReference>
<dbReference type="InterPro" id="IPR036188">
    <property type="entry name" value="FAD/NAD-bd_sf"/>
</dbReference>